<dbReference type="Proteomes" id="UP000277204">
    <property type="component" value="Unassembled WGS sequence"/>
</dbReference>
<organism evidence="1 2">
    <name type="scientific">Schistosoma margrebowiei</name>
    <dbReference type="NCBI Taxonomy" id="48269"/>
    <lineage>
        <taxon>Eukaryota</taxon>
        <taxon>Metazoa</taxon>
        <taxon>Spiralia</taxon>
        <taxon>Lophotrochozoa</taxon>
        <taxon>Platyhelminthes</taxon>
        <taxon>Trematoda</taxon>
        <taxon>Digenea</taxon>
        <taxon>Strigeidida</taxon>
        <taxon>Schistosomatoidea</taxon>
        <taxon>Schistosomatidae</taxon>
        <taxon>Schistosoma</taxon>
    </lineage>
</organism>
<accession>A0A3P7ZWL4</accession>
<name>A0A3P7ZWL4_9TREM</name>
<sequence>MFAFSIFFVTKSLSPKKNPIRMIWKIVSNRKPGIKLLSKISLNWDREPSLSPILLR</sequence>
<gene>
    <name evidence="1" type="ORF">SMRZ_LOCUS13384</name>
</gene>
<keyword evidence="2" id="KW-1185">Reference proteome</keyword>
<evidence type="ECO:0000313" key="1">
    <source>
        <dbReference type="EMBL" id="VDP05877.1"/>
    </source>
</evidence>
<dbReference type="EMBL" id="UZAI01009834">
    <property type="protein sequence ID" value="VDP05877.1"/>
    <property type="molecule type" value="Genomic_DNA"/>
</dbReference>
<protein>
    <submittedName>
        <fullName evidence="1">Uncharacterized protein</fullName>
    </submittedName>
</protein>
<evidence type="ECO:0000313" key="2">
    <source>
        <dbReference type="Proteomes" id="UP000277204"/>
    </source>
</evidence>
<reference evidence="1 2" key="1">
    <citation type="submission" date="2018-11" db="EMBL/GenBank/DDBJ databases">
        <authorList>
            <consortium name="Pathogen Informatics"/>
        </authorList>
    </citation>
    <scope>NUCLEOTIDE SEQUENCE [LARGE SCALE GENOMIC DNA]</scope>
    <source>
        <strain evidence="1 2">Zambia</strain>
    </source>
</reference>
<proteinExistence type="predicted"/>
<dbReference type="AlphaFoldDB" id="A0A3P7ZWL4"/>